<evidence type="ECO:0000256" key="2">
    <source>
        <dbReference type="ARBA" id="ARBA00022555"/>
    </source>
</evidence>
<dbReference type="Proteomes" id="UP000612893">
    <property type="component" value="Unassembled WGS sequence"/>
</dbReference>
<comment type="caution">
    <text evidence="9">The sequence shown here is derived from an EMBL/GenBank/DDBJ whole genome shotgun (WGS) entry which is preliminary data.</text>
</comment>
<dbReference type="GO" id="GO:0000049">
    <property type="term" value="F:tRNA binding"/>
    <property type="evidence" value="ECO:0007669"/>
    <property type="project" value="UniProtKB-UniRule"/>
</dbReference>
<dbReference type="GO" id="GO:0003735">
    <property type="term" value="F:structural constituent of ribosome"/>
    <property type="evidence" value="ECO:0007669"/>
    <property type="project" value="InterPro"/>
</dbReference>
<dbReference type="InterPro" id="IPR000235">
    <property type="entry name" value="Ribosomal_uS7"/>
</dbReference>
<keyword evidence="10" id="KW-1185">Reference proteome</keyword>
<comment type="subunit">
    <text evidence="7">Part of the 30S ribosomal subunit. Contacts proteins S9 and S11.</text>
</comment>
<evidence type="ECO:0000256" key="5">
    <source>
        <dbReference type="ARBA" id="ARBA00022980"/>
    </source>
</evidence>
<dbReference type="RefSeq" id="WP_338202843.1">
    <property type="nucleotide sequence ID" value="NZ_JAEKNR010000149.1"/>
</dbReference>
<dbReference type="Pfam" id="PF00177">
    <property type="entry name" value="Ribosomal_S7"/>
    <property type="match status" value="1"/>
</dbReference>
<dbReference type="GO" id="GO:0006412">
    <property type="term" value="P:translation"/>
    <property type="evidence" value="ECO:0007669"/>
    <property type="project" value="UniProtKB-UniRule"/>
</dbReference>
<dbReference type="HAMAP" id="MF_00480_B">
    <property type="entry name" value="Ribosomal_uS7_B"/>
    <property type="match status" value="1"/>
</dbReference>
<evidence type="ECO:0000256" key="6">
    <source>
        <dbReference type="ARBA" id="ARBA00023274"/>
    </source>
</evidence>
<dbReference type="GO" id="GO:0015935">
    <property type="term" value="C:small ribosomal subunit"/>
    <property type="evidence" value="ECO:0007669"/>
    <property type="project" value="InterPro"/>
</dbReference>
<dbReference type="CDD" id="cd14869">
    <property type="entry name" value="uS7_Bacteria"/>
    <property type="match status" value="1"/>
</dbReference>
<dbReference type="InterPro" id="IPR005717">
    <property type="entry name" value="Ribosomal_uS7_bac/org-type"/>
</dbReference>
<dbReference type="SUPFAM" id="SSF47973">
    <property type="entry name" value="Ribosomal protein S7"/>
    <property type="match status" value="1"/>
</dbReference>
<proteinExistence type="inferred from homology"/>
<dbReference type="PANTHER" id="PTHR11205">
    <property type="entry name" value="RIBOSOMAL PROTEIN S7"/>
    <property type="match status" value="1"/>
</dbReference>
<dbReference type="AlphaFoldDB" id="A0A934K6M3"/>
<reference evidence="9" key="1">
    <citation type="submission" date="2020-10" db="EMBL/GenBank/DDBJ databases">
        <title>Ca. Dormibacterota MAGs.</title>
        <authorList>
            <person name="Montgomery K."/>
        </authorList>
    </citation>
    <scope>NUCLEOTIDE SEQUENCE [LARGE SCALE GENOMIC DNA]</scope>
    <source>
        <strain evidence="9">SC8812_S17_10</strain>
    </source>
</reference>
<comment type="similarity">
    <text evidence="1 7">Belongs to the universal ribosomal protein uS7 family.</text>
</comment>
<dbReference type="FunFam" id="1.10.455.10:FF:000001">
    <property type="entry name" value="30S ribosomal protein S7"/>
    <property type="match status" value="1"/>
</dbReference>
<dbReference type="Gene3D" id="1.10.455.10">
    <property type="entry name" value="Ribosomal protein S7 domain"/>
    <property type="match status" value="1"/>
</dbReference>
<feature type="domain" description="Small ribosomal subunit protein uS7" evidence="8">
    <location>
        <begin position="2"/>
        <end position="149"/>
    </location>
</feature>
<keyword evidence="6 7" id="KW-0687">Ribonucleoprotein</keyword>
<evidence type="ECO:0000313" key="9">
    <source>
        <dbReference type="EMBL" id="MBJ7599350.1"/>
    </source>
</evidence>
<dbReference type="InterPro" id="IPR036823">
    <property type="entry name" value="Ribosomal_uS7_dom_sf"/>
</dbReference>
<evidence type="ECO:0000256" key="1">
    <source>
        <dbReference type="ARBA" id="ARBA00007151"/>
    </source>
</evidence>
<sequence>MPRRNRPEKHAVAPDPVYNSESLAKFMNIVMRSGKRSVAEKIMYDALRRAGRQAKKEPLDVFDQALRNATPLLEVKPRRVGGATYQVPIEIRPERRLALARRWLVRFARQRGGRSMAEKLAYELVDASNNVGGAVKRKEETHRMAESNKAFSHFRY</sequence>
<dbReference type="NCBIfam" id="TIGR01029">
    <property type="entry name" value="rpsG_bact"/>
    <property type="match status" value="1"/>
</dbReference>
<keyword evidence="4 7" id="KW-0694">RNA-binding</keyword>
<evidence type="ECO:0000256" key="7">
    <source>
        <dbReference type="HAMAP-Rule" id="MF_00480"/>
    </source>
</evidence>
<evidence type="ECO:0000256" key="4">
    <source>
        <dbReference type="ARBA" id="ARBA00022884"/>
    </source>
</evidence>
<name>A0A934K6M3_9BACT</name>
<dbReference type="GO" id="GO:0019843">
    <property type="term" value="F:rRNA binding"/>
    <property type="evidence" value="ECO:0007669"/>
    <property type="project" value="UniProtKB-UniRule"/>
</dbReference>
<comment type="function">
    <text evidence="7">One of the primary rRNA binding proteins, it binds directly to 16S rRNA where it nucleates assembly of the head domain of the 30S subunit. Is located at the subunit interface close to the decoding center, probably blocks exit of the E-site tRNA.</text>
</comment>
<evidence type="ECO:0000259" key="8">
    <source>
        <dbReference type="Pfam" id="PF00177"/>
    </source>
</evidence>
<keyword evidence="5 7" id="KW-0689">Ribosomal protein</keyword>
<accession>A0A934K6M3</accession>
<dbReference type="PIRSF" id="PIRSF002122">
    <property type="entry name" value="RPS7p_RPS7a_RPS5e_RPS7o"/>
    <property type="match status" value="1"/>
</dbReference>
<organism evidence="9 10">
    <name type="scientific">Candidatus Nephthysia bennettiae</name>
    <dbReference type="NCBI Taxonomy" id="3127016"/>
    <lineage>
        <taxon>Bacteria</taxon>
        <taxon>Bacillati</taxon>
        <taxon>Candidatus Dormiibacterota</taxon>
        <taxon>Candidatus Dormibacteria</taxon>
        <taxon>Candidatus Dormibacterales</taxon>
        <taxon>Candidatus Dormibacteraceae</taxon>
        <taxon>Candidatus Nephthysia</taxon>
    </lineage>
</organism>
<keyword evidence="3 7" id="KW-0699">rRNA-binding</keyword>
<evidence type="ECO:0000256" key="3">
    <source>
        <dbReference type="ARBA" id="ARBA00022730"/>
    </source>
</evidence>
<evidence type="ECO:0000313" key="10">
    <source>
        <dbReference type="Proteomes" id="UP000612893"/>
    </source>
</evidence>
<dbReference type="InterPro" id="IPR023798">
    <property type="entry name" value="Ribosomal_uS7_dom"/>
</dbReference>
<keyword evidence="2 7" id="KW-0820">tRNA-binding</keyword>
<gene>
    <name evidence="7 9" type="primary">rpsG</name>
    <name evidence="9" type="ORF">JF922_14900</name>
</gene>
<protein>
    <recommendedName>
        <fullName evidence="7">Small ribosomal subunit protein uS7</fullName>
    </recommendedName>
</protein>
<dbReference type="EMBL" id="JAEKNR010000149">
    <property type="protein sequence ID" value="MBJ7599350.1"/>
    <property type="molecule type" value="Genomic_DNA"/>
</dbReference>